<dbReference type="InterPro" id="IPR036812">
    <property type="entry name" value="NAD(P)_OxRdtase_dom_sf"/>
</dbReference>
<gene>
    <name evidence="3" type="ORF">SAMN05216270_10329</name>
</gene>
<dbReference type="EMBL" id="FNAD01000003">
    <property type="protein sequence ID" value="SDD29638.1"/>
    <property type="molecule type" value="Genomic_DNA"/>
</dbReference>
<dbReference type="AlphaFoldDB" id="A0A1G6TKM0"/>
<dbReference type="GO" id="GO:0016491">
    <property type="term" value="F:oxidoreductase activity"/>
    <property type="evidence" value="ECO:0007669"/>
    <property type="project" value="UniProtKB-KW"/>
</dbReference>
<dbReference type="PRINTS" id="PR00069">
    <property type="entry name" value="ALDKETRDTASE"/>
</dbReference>
<organism evidence="3 4">
    <name type="scientific">Glycomyces harbinensis</name>
    <dbReference type="NCBI Taxonomy" id="58114"/>
    <lineage>
        <taxon>Bacteria</taxon>
        <taxon>Bacillati</taxon>
        <taxon>Actinomycetota</taxon>
        <taxon>Actinomycetes</taxon>
        <taxon>Glycomycetales</taxon>
        <taxon>Glycomycetaceae</taxon>
        <taxon>Glycomyces</taxon>
    </lineage>
</organism>
<dbReference type="Proteomes" id="UP000198949">
    <property type="component" value="Unassembled WGS sequence"/>
</dbReference>
<dbReference type="RefSeq" id="WP_091030367.1">
    <property type="nucleotide sequence ID" value="NZ_FNAD01000003.1"/>
</dbReference>
<keyword evidence="1" id="KW-0560">Oxidoreductase</keyword>
<evidence type="ECO:0000256" key="1">
    <source>
        <dbReference type="ARBA" id="ARBA00023002"/>
    </source>
</evidence>
<accession>A0A1G6TKM0</accession>
<feature type="domain" description="NADP-dependent oxidoreductase" evidence="2">
    <location>
        <begin position="14"/>
        <end position="278"/>
    </location>
</feature>
<dbReference type="OrthoDB" id="9768793at2"/>
<evidence type="ECO:0000313" key="3">
    <source>
        <dbReference type="EMBL" id="SDD29638.1"/>
    </source>
</evidence>
<dbReference type="STRING" id="58114.SAMN05216270_10329"/>
<evidence type="ECO:0000259" key="2">
    <source>
        <dbReference type="Pfam" id="PF00248"/>
    </source>
</evidence>
<sequence>MSDIVIGGDLRVDRLGYGAMRLSGDPGIFTPPKDRDAAVAVLRRAVELGVNFIDTADSYALGDNESLIAEALHPYDDGVVIATKGGNTRPSAEEWVAVGAPGYIRQQAELSLRRLKVEAIDLYQIHRLDPALPVADQIATLADLQRQGKIRHIGLSEVTVAQLKEAQAVAPIASVQNLYNLVTRQSEDVLDYTAEQGIAFIPWFPIAAGAHAGPDGPVGKIAAEIGATPAQTALAWLLRRSGNIVPIPGTSSIAHLEENLGARDLVLTDEQFDALNALGA</sequence>
<dbReference type="InterPro" id="IPR020471">
    <property type="entry name" value="AKR"/>
</dbReference>
<dbReference type="GO" id="GO:0005737">
    <property type="term" value="C:cytoplasm"/>
    <property type="evidence" value="ECO:0007669"/>
    <property type="project" value="TreeGrafter"/>
</dbReference>
<dbReference type="SUPFAM" id="SSF51430">
    <property type="entry name" value="NAD(P)-linked oxidoreductase"/>
    <property type="match status" value="1"/>
</dbReference>
<dbReference type="PANTHER" id="PTHR43625">
    <property type="entry name" value="AFLATOXIN B1 ALDEHYDE REDUCTASE"/>
    <property type="match status" value="1"/>
</dbReference>
<dbReference type="PANTHER" id="PTHR43625:SF40">
    <property type="entry name" value="ALDO-KETO REDUCTASE YAKC [NADP(+)]"/>
    <property type="match status" value="1"/>
</dbReference>
<dbReference type="InterPro" id="IPR023210">
    <property type="entry name" value="NADP_OxRdtase_dom"/>
</dbReference>
<dbReference type="Gene3D" id="3.20.20.100">
    <property type="entry name" value="NADP-dependent oxidoreductase domain"/>
    <property type="match status" value="1"/>
</dbReference>
<dbReference type="CDD" id="cd19088">
    <property type="entry name" value="AKR_AKR13B1"/>
    <property type="match status" value="1"/>
</dbReference>
<reference evidence="4" key="1">
    <citation type="submission" date="2016-10" db="EMBL/GenBank/DDBJ databases">
        <authorList>
            <person name="Varghese N."/>
            <person name="Submissions S."/>
        </authorList>
    </citation>
    <scope>NUCLEOTIDE SEQUENCE [LARGE SCALE GENOMIC DNA]</scope>
    <source>
        <strain evidence="4">CGMCC 4.3516</strain>
    </source>
</reference>
<dbReference type="Pfam" id="PF00248">
    <property type="entry name" value="Aldo_ket_red"/>
    <property type="match status" value="1"/>
</dbReference>
<keyword evidence="4" id="KW-1185">Reference proteome</keyword>
<protein>
    <submittedName>
        <fullName evidence="3">Predicted oxidoreductase</fullName>
    </submittedName>
</protein>
<evidence type="ECO:0000313" key="4">
    <source>
        <dbReference type="Proteomes" id="UP000198949"/>
    </source>
</evidence>
<name>A0A1G6TKM0_9ACTN</name>
<dbReference type="InterPro" id="IPR050791">
    <property type="entry name" value="Aldo-Keto_reductase"/>
</dbReference>
<proteinExistence type="predicted"/>